<protein>
    <submittedName>
        <fullName evidence="1">Short-chain dehydrogenase/reductase SDR, NAD(P)-binding domain superfamily</fullName>
    </submittedName>
</protein>
<dbReference type="PRINTS" id="PR00081">
    <property type="entry name" value="GDHRDH"/>
</dbReference>
<dbReference type="Pfam" id="PF00106">
    <property type="entry name" value="adh_short"/>
    <property type="match status" value="1"/>
</dbReference>
<name>A0A9Q9AXQ3_9PEZI</name>
<dbReference type="EMBL" id="CP099421">
    <property type="protein sequence ID" value="USW52556.1"/>
    <property type="molecule type" value="Genomic_DNA"/>
</dbReference>
<dbReference type="PANTHER" id="PTHR43975:SF2">
    <property type="entry name" value="EG:BACR7A4.14 PROTEIN-RELATED"/>
    <property type="match status" value="1"/>
</dbReference>
<proteinExistence type="predicted"/>
<organism evidence="1 2">
    <name type="scientific">Septoria linicola</name>
    <dbReference type="NCBI Taxonomy" id="215465"/>
    <lineage>
        <taxon>Eukaryota</taxon>
        <taxon>Fungi</taxon>
        <taxon>Dikarya</taxon>
        <taxon>Ascomycota</taxon>
        <taxon>Pezizomycotina</taxon>
        <taxon>Dothideomycetes</taxon>
        <taxon>Dothideomycetidae</taxon>
        <taxon>Mycosphaerellales</taxon>
        <taxon>Mycosphaerellaceae</taxon>
        <taxon>Septoria</taxon>
    </lineage>
</organism>
<dbReference type="InterPro" id="IPR036291">
    <property type="entry name" value="NAD(P)-bd_dom_sf"/>
</dbReference>
<keyword evidence="2" id="KW-1185">Reference proteome</keyword>
<accession>A0A9Q9AXQ3</accession>
<dbReference type="Gene3D" id="3.40.50.720">
    <property type="entry name" value="NAD(P)-binding Rossmann-like Domain"/>
    <property type="match status" value="1"/>
</dbReference>
<dbReference type="Proteomes" id="UP001056384">
    <property type="component" value="Chromosome 4"/>
</dbReference>
<dbReference type="AlphaFoldDB" id="A0A9Q9AXQ3"/>
<sequence>MITKHAAIHISLATLKSIETSFLLILIIQVTTFQYAPPSNQTIRRDFTATTHATNYPLISPLALNLTGRFVLMTGAAQEDGKGYVTALAFARTGASGIVLADLYDISPPLVSKLKAAASEAKRGEPVVITGTVDISNLTSVEAFQEQGSAAFHDRLVVLDTNAAQQEPYRSILESDPEVYWRTWEVNVHGLFNMTRTFSPCSCPHAMTRGAWVNVSSSGALSVRAGSASYWTSKLAVLRCTEALNLEHSEQGLLAFCVNPGAIKPQMTVNEPEAIRVKLPHKPEIAGDTIVWLASQRREWLGGRYVSCPWYMEESMSRKEEISQGDKLKMKMACRVQMLAIGGAISGAL</sequence>
<gene>
    <name evidence="1" type="ORF">Slin15195_G058750</name>
</gene>
<evidence type="ECO:0000313" key="1">
    <source>
        <dbReference type="EMBL" id="USW52556.1"/>
    </source>
</evidence>
<dbReference type="OrthoDB" id="1933717at2759"/>
<evidence type="ECO:0000313" key="2">
    <source>
        <dbReference type="Proteomes" id="UP001056384"/>
    </source>
</evidence>
<dbReference type="InterPro" id="IPR002347">
    <property type="entry name" value="SDR_fam"/>
</dbReference>
<dbReference type="CDD" id="cd05233">
    <property type="entry name" value="SDR_c"/>
    <property type="match status" value="1"/>
</dbReference>
<dbReference type="SUPFAM" id="SSF51735">
    <property type="entry name" value="NAD(P)-binding Rossmann-fold domains"/>
    <property type="match status" value="1"/>
</dbReference>
<dbReference type="PANTHER" id="PTHR43975">
    <property type="entry name" value="ZGC:101858"/>
    <property type="match status" value="1"/>
</dbReference>
<reference evidence="1" key="1">
    <citation type="submission" date="2022-06" db="EMBL/GenBank/DDBJ databases">
        <title>Complete genome sequences of two strains of the flax pathogen Septoria linicola.</title>
        <authorList>
            <person name="Lapalu N."/>
            <person name="Simon A."/>
            <person name="Demenou B."/>
            <person name="Paumier D."/>
            <person name="Guillot M.-P."/>
            <person name="Gout L."/>
            <person name="Valade R."/>
        </authorList>
    </citation>
    <scope>NUCLEOTIDE SEQUENCE</scope>
    <source>
        <strain evidence="1">SE15195</strain>
    </source>
</reference>